<evidence type="ECO:0000256" key="8">
    <source>
        <dbReference type="PROSITE-ProRule" id="PRU00703"/>
    </source>
</evidence>
<keyword evidence="7 9" id="KW-0472">Membrane</keyword>
<feature type="transmembrane region" description="Helical" evidence="9">
    <location>
        <begin position="287"/>
        <end position="305"/>
    </location>
</feature>
<evidence type="ECO:0000256" key="4">
    <source>
        <dbReference type="ARBA" id="ARBA00022692"/>
    </source>
</evidence>
<dbReference type="GO" id="GO:0005886">
    <property type="term" value="C:plasma membrane"/>
    <property type="evidence" value="ECO:0007669"/>
    <property type="project" value="UniProtKB-SubCell"/>
</dbReference>
<comment type="subcellular location">
    <subcellularLocation>
        <location evidence="9">Cell membrane</location>
        <topology evidence="9">Multi-pass membrane protein</topology>
    </subcellularLocation>
    <subcellularLocation>
        <location evidence="1">Membrane</location>
        <topology evidence="1">Multi-pass membrane protein</topology>
    </subcellularLocation>
</comment>
<keyword evidence="8" id="KW-0129">CBS domain</keyword>
<feature type="transmembrane region" description="Helical" evidence="9">
    <location>
        <begin position="389"/>
        <end position="414"/>
    </location>
</feature>
<dbReference type="InterPro" id="IPR006668">
    <property type="entry name" value="Mg_transptr_MgtE_intracell_dom"/>
</dbReference>
<dbReference type="SUPFAM" id="SSF161093">
    <property type="entry name" value="MgtE membrane domain-like"/>
    <property type="match status" value="1"/>
</dbReference>
<evidence type="ECO:0000256" key="5">
    <source>
        <dbReference type="ARBA" id="ARBA00022842"/>
    </source>
</evidence>
<dbReference type="Gene3D" id="1.10.357.20">
    <property type="entry name" value="SLC41 divalent cation transporters, integral membrane domain"/>
    <property type="match status" value="1"/>
</dbReference>
<dbReference type="InterPro" id="IPR046342">
    <property type="entry name" value="CBS_dom_sf"/>
</dbReference>
<dbReference type="PANTHER" id="PTHR43773:SF1">
    <property type="entry name" value="MAGNESIUM TRANSPORTER MGTE"/>
    <property type="match status" value="1"/>
</dbReference>
<dbReference type="InterPro" id="IPR036739">
    <property type="entry name" value="SLC41_membr_dom_sf"/>
</dbReference>
<evidence type="ECO:0000256" key="9">
    <source>
        <dbReference type="RuleBase" id="RU362011"/>
    </source>
</evidence>
<dbReference type="InterPro" id="IPR006667">
    <property type="entry name" value="SLC41_membr_dom"/>
</dbReference>
<dbReference type="SMART" id="SM00924">
    <property type="entry name" value="MgtE_N"/>
    <property type="match status" value="1"/>
</dbReference>
<feature type="domain" description="CBS" evidence="10">
    <location>
        <begin position="205"/>
        <end position="261"/>
    </location>
</feature>
<feature type="transmembrane region" description="Helical" evidence="9">
    <location>
        <begin position="311"/>
        <end position="340"/>
    </location>
</feature>
<dbReference type="Gene3D" id="3.10.580.10">
    <property type="entry name" value="CBS-domain"/>
    <property type="match status" value="1"/>
</dbReference>
<evidence type="ECO:0000259" key="10">
    <source>
        <dbReference type="PROSITE" id="PS51371"/>
    </source>
</evidence>
<sequence length="450" mass="48910">MVNSGVEFGSVDWVLNHLTEDKHSSVLKAALMELPAADVANLLESMPPEQRHDLWELIPPEHEGEILTWLHDEARASIINDMDEKELVAAADSMEVSDLAFVLEELPRDQTDLILESLDMDRRLRLEKVLSYEDGTVGRLMTTDVMAVRPDVTVAVVLRWLRRHETLPPHTDALMVTSSEGGFMGKVAMNTLLLSSPERMISEVMSGDTEVVMAQASEQEVTALFNRRDLISVAVVDEQHHLIGRITLDDIVDAIRSDAEEKVMKSAGLDQEEDLFSPVIPSAKRRGVWLGINLITVFAAAWVIGQFEEALGQIVALAVLMPVVASMGGIAGSQTLTLAIRGLALNQIASSNTRWLLMKELAVGVLNGTVWAAVVAVVAWFWFNDIGLSAVIAAALIFNLLAAAVSGILVPLTLKKLGIDPALSGAVILTTVTDIIGFLSFLGLATLFLL</sequence>
<evidence type="ECO:0000256" key="7">
    <source>
        <dbReference type="ARBA" id="ARBA00023136"/>
    </source>
</evidence>
<dbReference type="SUPFAM" id="SSF54631">
    <property type="entry name" value="CBS-domain pair"/>
    <property type="match status" value="1"/>
</dbReference>
<organism evidence="11 12">
    <name type="scientific">Oceanospirillum sediminis</name>
    <dbReference type="NCBI Taxonomy" id="2760088"/>
    <lineage>
        <taxon>Bacteria</taxon>
        <taxon>Pseudomonadati</taxon>
        <taxon>Pseudomonadota</taxon>
        <taxon>Gammaproteobacteria</taxon>
        <taxon>Oceanospirillales</taxon>
        <taxon>Oceanospirillaceae</taxon>
        <taxon>Oceanospirillum</taxon>
    </lineage>
</organism>
<keyword evidence="4 9" id="KW-0812">Transmembrane</keyword>
<name>A0A839IQK5_9GAMM</name>
<proteinExistence type="inferred from homology"/>
<evidence type="ECO:0000256" key="3">
    <source>
        <dbReference type="ARBA" id="ARBA00022448"/>
    </source>
</evidence>
<accession>A0A839IQK5</accession>
<dbReference type="Proteomes" id="UP000565262">
    <property type="component" value="Unassembled WGS sequence"/>
</dbReference>
<dbReference type="Gene3D" id="1.25.60.10">
    <property type="entry name" value="MgtE N-terminal domain-like"/>
    <property type="match status" value="1"/>
</dbReference>
<protein>
    <recommendedName>
        <fullName evidence="9">Magnesium transporter MgtE</fullName>
    </recommendedName>
</protein>
<dbReference type="EMBL" id="JACJFM010000013">
    <property type="protein sequence ID" value="MBB1487238.1"/>
    <property type="molecule type" value="Genomic_DNA"/>
</dbReference>
<keyword evidence="12" id="KW-1185">Reference proteome</keyword>
<keyword evidence="6 9" id="KW-1133">Transmembrane helix</keyword>
<comment type="subunit">
    <text evidence="9">Homodimer.</text>
</comment>
<dbReference type="GO" id="GO:0046872">
    <property type="term" value="F:metal ion binding"/>
    <property type="evidence" value="ECO:0007669"/>
    <property type="project" value="UniProtKB-KW"/>
</dbReference>
<dbReference type="SUPFAM" id="SSF158791">
    <property type="entry name" value="MgtE N-terminal domain-like"/>
    <property type="match status" value="1"/>
</dbReference>
<dbReference type="Pfam" id="PF00571">
    <property type="entry name" value="CBS"/>
    <property type="match status" value="1"/>
</dbReference>
<dbReference type="Pfam" id="PF01769">
    <property type="entry name" value="MgtE"/>
    <property type="match status" value="1"/>
</dbReference>
<dbReference type="InterPro" id="IPR000644">
    <property type="entry name" value="CBS_dom"/>
</dbReference>
<dbReference type="PROSITE" id="PS51371">
    <property type="entry name" value="CBS"/>
    <property type="match status" value="1"/>
</dbReference>
<evidence type="ECO:0000256" key="1">
    <source>
        <dbReference type="ARBA" id="ARBA00004141"/>
    </source>
</evidence>
<comment type="similarity">
    <text evidence="2 9">Belongs to the SLC41A transporter family.</text>
</comment>
<dbReference type="InterPro" id="IPR038076">
    <property type="entry name" value="MgtE_N_sf"/>
</dbReference>
<dbReference type="NCBIfam" id="TIGR00400">
    <property type="entry name" value="mgtE"/>
    <property type="match status" value="1"/>
</dbReference>
<reference evidence="11 12" key="1">
    <citation type="submission" date="2020-08" db="EMBL/GenBank/DDBJ databases">
        <title>Oceanospirillum sp. nov. isolated from marine sediment.</title>
        <authorList>
            <person name="Ji X."/>
        </authorList>
    </citation>
    <scope>NUCLEOTIDE SEQUENCE [LARGE SCALE GENOMIC DNA]</scope>
    <source>
        <strain evidence="11 12">D5</strain>
    </source>
</reference>
<gene>
    <name evidence="11" type="primary">mgtE</name>
    <name evidence="11" type="ORF">H4O21_11520</name>
</gene>
<dbReference type="PANTHER" id="PTHR43773">
    <property type="entry name" value="MAGNESIUM TRANSPORTER MGTE"/>
    <property type="match status" value="1"/>
</dbReference>
<keyword evidence="9" id="KW-0479">Metal-binding</keyword>
<evidence type="ECO:0000256" key="6">
    <source>
        <dbReference type="ARBA" id="ARBA00022989"/>
    </source>
</evidence>
<evidence type="ECO:0000256" key="2">
    <source>
        <dbReference type="ARBA" id="ARBA00009749"/>
    </source>
</evidence>
<keyword evidence="3 9" id="KW-0813">Transport</keyword>
<dbReference type="GO" id="GO:0015095">
    <property type="term" value="F:magnesium ion transmembrane transporter activity"/>
    <property type="evidence" value="ECO:0007669"/>
    <property type="project" value="UniProtKB-UniRule"/>
</dbReference>
<keyword evidence="9" id="KW-1003">Cell membrane</keyword>
<feature type="transmembrane region" description="Helical" evidence="9">
    <location>
        <begin position="426"/>
        <end position="449"/>
    </location>
</feature>
<dbReference type="RefSeq" id="WP_182809022.1">
    <property type="nucleotide sequence ID" value="NZ_JACJFM010000013.1"/>
</dbReference>
<dbReference type="InterPro" id="IPR006669">
    <property type="entry name" value="MgtE_transporter"/>
</dbReference>
<evidence type="ECO:0000313" key="11">
    <source>
        <dbReference type="EMBL" id="MBB1487238.1"/>
    </source>
</evidence>
<evidence type="ECO:0000313" key="12">
    <source>
        <dbReference type="Proteomes" id="UP000565262"/>
    </source>
</evidence>
<comment type="function">
    <text evidence="9">Acts as a magnesium transporter.</text>
</comment>
<comment type="caution">
    <text evidence="11">The sequence shown here is derived from an EMBL/GenBank/DDBJ whole genome shotgun (WGS) entry which is preliminary data.</text>
</comment>
<dbReference type="CDD" id="cd04606">
    <property type="entry name" value="CBS_pair_Mg_transporter"/>
    <property type="match status" value="1"/>
</dbReference>
<keyword evidence="5 9" id="KW-0460">Magnesium</keyword>
<feature type="transmembrane region" description="Helical" evidence="9">
    <location>
        <begin position="361"/>
        <end position="383"/>
    </location>
</feature>
<dbReference type="Pfam" id="PF03448">
    <property type="entry name" value="MgtE_N"/>
    <property type="match status" value="1"/>
</dbReference>
<dbReference type="AlphaFoldDB" id="A0A839IQK5"/>